<reference evidence="4" key="1">
    <citation type="journal article" date="2019" name="Int. J. Syst. Evol. Microbiol.">
        <title>The Global Catalogue of Microorganisms (GCM) 10K type strain sequencing project: providing services to taxonomists for standard genome sequencing and annotation.</title>
        <authorList>
            <consortium name="The Broad Institute Genomics Platform"/>
            <consortium name="The Broad Institute Genome Sequencing Center for Infectious Disease"/>
            <person name="Wu L."/>
            <person name="Ma J."/>
        </authorList>
    </citation>
    <scope>NUCLEOTIDE SEQUENCE [LARGE SCALE GENOMIC DNA]</scope>
    <source>
        <strain evidence="4">CGMCC 1.10759</strain>
    </source>
</reference>
<protein>
    <submittedName>
        <fullName evidence="3">HupE/UreJ family protein</fullName>
    </submittedName>
</protein>
<keyword evidence="1" id="KW-0472">Membrane</keyword>
<comment type="caution">
    <text evidence="3">The sequence shown here is derived from an EMBL/GenBank/DDBJ whole genome shotgun (WGS) entry which is preliminary data.</text>
</comment>
<dbReference type="Proteomes" id="UP001595904">
    <property type="component" value="Unassembled WGS sequence"/>
</dbReference>
<feature type="transmembrane region" description="Helical" evidence="1">
    <location>
        <begin position="180"/>
        <end position="200"/>
    </location>
</feature>
<feature type="transmembrane region" description="Helical" evidence="1">
    <location>
        <begin position="93"/>
        <end position="111"/>
    </location>
</feature>
<evidence type="ECO:0000313" key="4">
    <source>
        <dbReference type="Proteomes" id="UP001595904"/>
    </source>
</evidence>
<feature type="transmembrane region" description="Helical" evidence="1">
    <location>
        <begin position="147"/>
        <end position="168"/>
    </location>
</feature>
<evidence type="ECO:0000256" key="2">
    <source>
        <dbReference type="SAM" id="SignalP"/>
    </source>
</evidence>
<proteinExistence type="predicted"/>
<organism evidence="3 4">
    <name type="scientific">Steroidobacter flavus</name>
    <dbReference type="NCBI Taxonomy" id="1842136"/>
    <lineage>
        <taxon>Bacteria</taxon>
        <taxon>Pseudomonadati</taxon>
        <taxon>Pseudomonadota</taxon>
        <taxon>Gammaproteobacteria</taxon>
        <taxon>Steroidobacterales</taxon>
        <taxon>Steroidobacteraceae</taxon>
        <taxon>Steroidobacter</taxon>
    </lineage>
</organism>
<feature type="chain" id="PRO_5046556389" evidence="2">
    <location>
        <begin position="28"/>
        <end position="202"/>
    </location>
</feature>
<name>A0ABV8T5M2_9GAMM</name>
<dbReference type="Pfam" id="PF04955">
    <property type="entry name" value="HupE_UreJ"/>
    <property type="match status" value="1"/>
</dbReference>
<keyword evidence="4" id="KW-1185">Reference proteome</keyword>
<keyword evidence="1" id="KW-0812">Transmembrane</keyword>
<keyword evidence="1" id="KW-1133">Transmembrane helix</keyword>
<dbReference type="EMBL" id="JBHSDU010000015">
    <property type="protein sequence ID" value="MFC4314243.1"/>
    <property type="molecule type" value="Genomic_DNA"/>
</dbReference>
<evidence type="ECO:0000256" key="1">
    <source>
        <dbReference type="SAM" id="Phobius"/>
    </source>
</evidence>
<gene>
    <name evidence="3" type="ORF">ACFPN2_34585</name>
</gene>
<dbReference type="InterPro" id="IPR007038">
    <property type="entry name" value="HupE_UreJ"/>
</dbReference>
<accession>A0ABV8T5M2</accession>
<feature type="signal peptide" evidence="2">
    <location>
        <begin position="1"/>
        <end position="27"/>
    </location>
</feature>
<feature type="transmembrane region" description="Helical" evidence="1">
    <location>
        <begin position="39"/>
        <end position="60"/>
    </location>
</feature>
<keyword evidence="2" id="KW-0732">Signal</keyword>
<feature type="transmembrane region" description="Helical" evidence="1">
    <location>
        <begin position="118"/>
        <end position="135"/>
    </location>
</feature>
<evidence type="ECO:0000313" key="3">
    <source>
        <dbReference type="EMBL" id="MFC4314243.1"/>
    </source>
</evidence>
<dbReference type="RefSeq" id="WP_380605267.1">
    <property type="nucleotide sequence ID" value="NZ_JBHSDU010000015.1"/>
</dbReference>
<sequence length="202" mass="20562">MLAPMSSHISRLSLLSLCVWVPTSAMAHAGGEAHSFVAGVLHPLGGLDHLVAMLAVGLLAGHYGGAMRWWLPTSFVAAMAVGTTFGAGEGAQTFTEIGIACSLLAFGLALLSKPSLRATALIVSTAGFALVHGHAHGAEMNGDVSTLPFIFGLMLTTAILHVVGVVLTTARVLAAARPALLKWSGSAITFGGVVLLGMLLQG</sequence>
<dbReference type="PIRSF" id="PIRSF016919">
    <property type="entry name" value="HupE_UreJ"/>
    <property type="match status" value="1"/>
</dbReference>
<feature type="transmembrane region" description="Helical" evidence="1">
    <location>
        <begin position="69"/>
        <end position="87"/>
    </location>
</feature>